<protein>
    <submittedName>
        <fullName evidence="2">Lipopolysaccharide biosynthesis glycosyltransferase</fullName>
    </submittedName>
</protein>
<dbReference type="AlphaFoldDB" id="A0A0R2JHC9"/>
<organism evidence="2 3">
    <name type="scientific">Weissella minor</name>
    <dbReference type="NCBI Taxonomy" id="1620"/>
    <lineage>
        <taxon>Bacteria</taxon>
        <taxon>Bacillati</taxon>
        <taxon>Bacillota</taxon>
        <taxon>Bacilli</taxon>
        <taxon>Lactobacillales</taxon>
        <taxon>Lactobacillaceae</taxon>
        <taxon>Weissella</taxon>
    </lineage>
</organism>
<evidence type="ECO:0000313" key="2">
    <source>
        <dbReference type="EMBL" id="KRN76719.1"/>
    </source>
</evidence>
<evidence type="ECO:0000259" key="1">
    <source>
        <dbReference type="Pfam" id="PF14393"/>
    </source>
</evidence>
<dbReference type="InterPro" id="IPR025536">
    <property type="entry name" value="DUF4422"/>
</dbReference>
<reference evidence="2 3" key="1">
    <citation type="journal article" date="2015" name="Genome Announc.">
        <title>Expanding the biotechnology potential of lactobacilli through comparative genomics of 213 strains and associated genera.</title>
        <authorList>
            <person name="Sun Z."/>
            <person name="Harris H.M."/>
            <person name="McCann A."/>
            <person name="Guo C."/>
            <person name="Argimon S."/>
            <person name="Zhang W."/>
            <person name="Yang X."/>
            <person name="Jeffery I.B."/>
            <person name="Cooney J.C."/>
            <person name="Kagawa T.F."/>
            <person name="Liu W."/>
            <person name="Song Y."/>
            <person name="Salvetti E."/>
            <person name="Wrobel A."/>
            <person name="Rasinkangas P."/>
            <person name="Parkhill J."/>
            <person name="Rea M.C."/>
            <person name="O'Sullivan O."/>
            <person name="Ritari J."/>
            <person name="Douillard F.P."/>
            <person name="Paul Ross R."/>
            <person name="Yang R."/>
            <person name="Briner A.E."/>
            <person name="Felis G.E."/>
            <person name="de Vos W.M."/>
            <person name="Barrangou R."/>
            <person name="Klaenhammer T.R."/>
            <person name="Caufield P.W."/>
            <person name="Cui Y."/>
            <person name="Zhang H."/>
            <person name="O'Toole P.W."/>
        </authorList>
    </citation>
    <scope>NUCLEOTIDE SEQUENCE [LARGE SCALE GENOMIC DNA]</scope>
    <source>
        <strain evidence="2 3">DSM 20014</strain>
    </source>
</reference>
<dbReference type="STRING" id="1620.IV67_GL000224"/>
<dbReference type="Pfam" id="PF14393">
    <property type="entry name" value="DUF4422"/>
    <property type="match status" value="1"/>
</dbReference>
<proteinExistence type="predicted"/>
<dbReference type="EMBL" id="JQCD01000024">
    <property type="protein sequence ID" value="KRN76719.1"/>
    <property type="molecule type" value="Genomic_DNA"/>
</dbReference>
<evidence type="ECO:0000313" key="3">
    <source>
        <dbReference type="Proteomes" id="UP000051673"/>
    </source>
</evidence>
<accession>A0A0R2JHC9</accession>
<comment type="caution">
    <text evidence="2">The sequence shown here is derived from an EMBL/GenBank/DDBJ whole genome shotgun (WGS) entry which is preliminary data.</text>
</comment>
<keyword evidence="3" id="KW-1185">Reference proteome</keyword>
<name>A0A0R2JHC9_9LACO</name>
<sequence length="257" mass="30058">MKIIVAAHKPYQMPDAAIYQPVFVGAALKTDMPDGYIGDDTGTNMSEMNPYYNELTALYWAKYNLQDEDVIGLAHYRRYLGTKTSHALKDVLTEVDIAHALTEVDVLLPKHRNYFIENQKDHYLNAHLNEPYFVMAQVIHDDYPEYEAAFKTLEKSTKIHLYNMGIMRQELFQEYTDFVFGVLEKVQTQIPYQNYEGQDARVFGFLAERLMDVWVNTHQLTYKEFPLVTTEKTNWVDKGSQFLRRKFVKGDAKKTHF</sequence>
<dbReference type="GO" id="GO:0016740">
    <property type="term" value="F:transferase activity"/>
    <property type="evidence" value="ECO:0007669"/>
    <property type="project" value="UniProtKB-KW"/>
</dbReference>
<dbReference type="OrthoDB" id="9798746at2"/>
<dbReference type="RefSeq" id="WP_057787349.1">
    <property type="nucleotide sequence ID" value="NZ_JQCD01000024.1"/>
</dbReference>
<keyword evidence="2" id="KW-0808">Transferase</keyword>
<feature type="domain" description="DUF4422" evidence="1">
    <location>
        <begin position="2"/>
        <end position="218"/>
    </location>
</feature>
<dbReference type="Proteomes" id="UP000051673">
    <property type="component" value="Unassembled WGS sequence"/>
</dbReference>
<gene>
    <name evidence="2" type="ORF">IV67_GL000224</name>
</gene>
<dbReference type="PATRIC" id="fig|1620.3.peg.229"/>